<evidence type="ECO:0000256" key="1">
    <source>
        <dbReference type="ARBA" id="ARBA00023172"/>
    </source>
</evidence>
<protein>
    <submittedName>
        <fullName evidence="5">Integrase</fullName>
    </submittedName>
</protein>
<evidence type="ECO:0000313" key="6">
    <source>
        <dbReference type="Proteomes" id="UP001204445"/>
    </source>
</evidence>
<sequence length="319" mass="36848">MKTNQLYQSMKGEATRKRVGRGSKTRTGYIFAAKHFTKVMQLQNIQCGRAGEVKNKHVRPYVDYCLENGLEVSTIRTTLSRIRGMCENVTITNKELGLDDVDYLGKHVAPSHDFIARCYDNIKDEGVKVLCTIQWYTGARNEELLLCVQSIDSWIVTLRLSGLIYMPHGTKGGKPRNIIIPHCFHEPLLNELWRAKEIMRLRGGYLLRGTNLDLSIKRYQDKMYRAGFKGVFSPHSLRSRFAQDLMADFERQGVPYKEAIALVSTSLGHGDGGDRCRWARNNYLIGWQGYGRHFHPKHHIKLLEKHYQRYGFIDEWAPR</sequence>
<dbReference type="AlphaFoldDB" id="A0AAE3L0Q6"/>
<comment type="caution">
    <text evidence="5">The sequence shown here is derived from an EMBL/GenBank/DDBJ whole genome shotgun (WGS) entry which is preliminary data.</text>
</comment>
<evidence type="ECO:0000256" key="2">
    <source>
        <dbReference type="SAM" id="MobiDB-lite"/>
    </source>
</evidence>
<dbReference type="InterPro" id="IPR024456">
    <property type="entry name" value="Integrase_catalytic_putative"/>
</dbReference>
<dbReference type="GO" id="GO:0015074">
    <property type="term" value="P:DNA integration"/>
    <property type="evidence" value="ECO:0007669"/>
    <property type="project" value="InterPro"/>
</dbReference>
<dbReference type="Pfam" id="PF12834">
    <property type="entry name" value="Phage_int_SAM_2"/>
    <property type="match status" value="1"/>
</dbReference>
<dbReference type="InterPro" id="IPR024457">
    <property type="entry name" value="Putative_integrase_N"/>
</dbReference>
<organism evidence="5 6">
    <name type="scientific">Methylohalomonas lacus</name>
    <dbReference type="NCBI Taxonomy" id="398773"/>
    <lineage>
        <taxon>Bacteria</taxon>
        <taxon>Pseudomonadati</taxon>
        <taxon>Pseudomonadota</taxon>
        <taxon>Gammaproteobacteria</taxon>
        <taxon>Methylohalomonadales</taxon>
        <taxon>Methylohalomonadaceae</taxon>
        <taxon>Methylohalomonas</taxon>
    </lineage>
</organism>
<dbReference type="GO" id="GO:0006310">
    <property type="term" value="P:DNA recombination"/>
    <property type="evidence" value="ECO:0007669"/>
    <property type="project" value="UniProtKB-KW"/>
</dbReference>
<dbReference type="InterPro" id="IPR011010">
    <property type="entry name" value="DNA_brk_join_enz"/>
</dbReference>
<evidence type="ECO:0000259" key="3">
    <source>
        <dbReference type="Pfam" id="PF12834"/>
    </source>
</evidence>
<evidence type="ECO:0000259" key="4">
    <source>
        <dbReference type="Pfam" id="PF12835"/>
    </source>
</evidence>
<reference evidence="5" key="1">
    <citation type="submission" date="2022-08" db="EMBL/GenBank/DDBJ databases">
        <title>Genomic Encyclopedia of Type Strains, Phase III (KMG-III): the genomes of soil and plant-associated and newly described type strains.</title>
        <authorList>
            <person name="Whitman W."/>
        </authorList>
    </citation>
    <scope>NUCLEOTIDE SEQUENCE</scope>
    <source>
        <strain evidence="5">HMT 1</strain>
    </source>
</reference>
<dbReference type="EMBL" id="JANUCT010000005">
    <property type="protein sequence ID" value="MCS3902934.1"/>
    <property type="molecule type" value="Genomic_DNA"/>
</dbReference>
<feature type="domain" description="Putative integrase N-terminal" evidence="3">
    <location>
        <begin position="8"/>
        <end position="85"/>
    </location>
</feature>
<proteinExistence type="predicted"/>
<dbReference type="SUPFAM" id="SSF56349">
    <property type="entry name" value="DNA breaking-rejoining enzymes"/>
    <property type="match status" value="1"/>
</dbReference>
<keyword evidence="6" id="KW-1185">Reference proteome</keyword>
<dbReference type="GO" id="GO:0003677">
    <property type="term" value="F:DNA binding"/>
    <property type="evidence" value="ECO:0007669"/>
    <property type="project" value="InterPro"/>
</dbReference>
<evidence type="ECO:0000313" key="5">
    <source>
        <dbReference type="EMBL" id="MCS3902934.1"/>
    </source>
</evidence>
<dbReference type="Proteomes" id="UP001204445">
    <property type="component" value="Unassembled WGS sequence"/>
</dbReference>
<dbReference type="RefSeq" id="WP_259054541.1">
    <property type="nucleotide sequence ID" value="NZ_JANUCT010000005.1"/>
</dbReference>
<name>A0AAE3L0Q6_9GAMM</name>
<dbReference type="Gene3D" id="1.10.443.10">
    <property type="entry name" value="Intergrase catalytic core"/>
    <property type="match status" value="1"/>
</dbReference>
<dbReference type="InterPro" id="IPR013762">
    <property type="entry name" value="Integrase-like_cat_sf"/>
</dbReference>
<keyword evidence="1" id="KW-0233">DNA recombination</keyword>
<accession>A0AAE3L0Q6</accession>
<dbReference type="Pfam" id="PF12835">
    <property type="entry name" value="Integrase_1"/>
    <property type="match status" value="1"/>
</dbReference>
<gene>
    <name evidence="5" type="ORF">J2T55_000942</name>
</gene>
<feature type="region of interest" description="Disordered" evidence="2">
    <location>
        <begin position="1"/>
        <end position="21"/>
    </location>
</feature>
<feature type="domain" description="Integrase catalytic" evidence="4">
    <location>
        <begin position="122"/>
        <end position="244"/>
    </location>
</feature>